<gene>
    <name evidence="7" type="ORF">RHS01_02304</name>
</gene>
<dbReference type="EMBL" id="JACYCF010000003">
    <property type="protein sequence ID" value="KAF8758276.1"/>
    <property type="molecule type" value="Genomic_DNA"/>
</dbReference>
<accession>A0A8H7IH04</accession>
<evidence type="ECO:0000256" key="3">
    <source>
        <dbReference type="ARBA" id="ARBA00022989"/>
    </source>
</evidence>
<protein>
    <submittedName>
        <fullName evidence="7">Fusaric acid resistance protein-like</fullName>
    </submittedName>
</protein>
<evidence type="ECO:0000256" key="2">
    <source>
        <dbReference type="ARBA" id="ARBA00022692"/>
    </source>
</evidence>
<feature type="transmembrane region" description="Helical" evidence="6">
    <location>
        <begin position="646"/>
        <end position="663"/>
    </location>
</feature>
<proteinExistence type="predicted"/>
<keyword evidence="2 6" id="KW-0812">Transmembrane</keyword>
<comment type="subcellular location">
    <subcellularLocation>
        <location evidence="1">Membrane</location>
        <topology evidence="1">Multi-pass membrane protein</topology>
    </subcellularLocation>
</comment>
<name>A0A8H7IH04_9AGAM</name>
<organism evidence="7 8">
    <name type="scientific">Rhizoctonia solani</name>
    <dbReference type="NCBI Taxonomy" id="456999"/>
    <lineage>
        <taxon>Eukaryota</taxon>
        <taxon>Fungi</taxon>
        <taxon>Dikarya</taxon>
        <taxon>Basidiomycota</taxon>
        <taxon>Agaricomycotina</taxon>
        <taxon>Agaricomycetes</taxon>
        <taxon>Cantharellales</taxon>
        <taxon>Ceratobasidiaceae</taxon>
        <taxon>Rhizoctonia</taxon>
    </lineage>
</organism>
<feature type="transmembrane region" description="Helical" evidence="6">
    <location>
        <begin position="109"/>
        <end position="127"/>
    </location>
</feature>
<feature type="transmembrane region" description="Helical" evidence="6">
    <location>
        <begin position="563"/>
        <end position="583"/>
    </location>
</feature>
<dbReference type="AlphaFoldDB" id="A0A8H7IH04"/>
<comment type="caution">
    <text evidence="7">The sequence shown here is derived from an EMBL/GenBank/DDBJ whole genome shotgun (WGS) entry which is preliminary data.</text>
</comment>
<dbReference type="InterPro" id="IPR052430">
    <property type="entry name" value="IVT-Associated"/>
</dbReference>
<keyword evidence="4 6" id="KW-0472">Membrane</keyword>
<dbReference type="GO" id="GO:0016020">
    <property type="term" value="C:membrane"/>
    <property type="evidence" value="ECO:0007669"/>
    <property type="project" value="UniProtKB-SubCell"/>
</dbReference>
<feature type="transmembrane region" description="Helical" evidence="6">
    <location>
        <begin position="166"/>
        <end position="187"/>
    </location>
</feature>
<evidence type="ECO:0000256" key="5">
    <source>
        <dbReference type="SAM" id="MobiDB-lite"/>
    </source>
</evidence>
<dbReference type="PANTHER" id="PTHR47804">
    <property type="entry name" value="60S RIBOSOMAL PROTEIN L19"/>
    <property type="match status" value="1"/>
</dbReference>
<evidence type="ECO:0000313" key="7">
    <source>
        <dbReference type="EMBL" id="KAF8758276.1"/>
    </source>
</evidence>
<feature type="transmembrane region" description="Helical" evidence="6">
    <location>
        <begin position="604"/>
        <end position="626"/>
    </location>
</feature>
<feature type="transmembrane region" description="Helical" evidence="6">
    <location>
        <begin position="534"/>
        <end position="551"/>
    </location>
</feature>
<evidence type="ECO:0000256" key="1">
    <source>
        <dbReference type="ARBA" id="ARBA00004141"/>
    </source>
</evidence>
<feature type="transmembrane region" description="Helical" evidence="6">
    <location>
        <begin position="71"/>
        <end position="97"/>
    </location>
</feature>
<evidence type="ECO:0000313" key="8">
    <source>
        <dbReference type="Proteomes" id="UP000614334"/>
    </source>
</evidence>
<keyword evidence="3 6" id="KW-1133">Transmembrane helix</keyword>
<dbReference type="Proteomes" id="UP000614334">
    <property type="component" value="Unassembled WGS sequence"/>
</dbReference>
<reference evidence="7" key="1">
    <citation type="submission" date="2020-09" db="EMBL/GenBank/DDBJ databases">
        <title>Comparative genome analyses of four rice-infecting Rhizoctonia solani isolates reveal extensive enrichment of homogalacturonan modification genes.</title>
        <authorList>
            <person name="Lee D.-Y."/>
            <person name="Jeon J."/>
            <person name="Kim K.-T."/>
            <person name="Cheong K."/>
            <person name="Song H."/>
            <person name="Choi G."/>
            <person name="Ko J."/>
            <person name="Opiyo S.O."/>
            <person name="Zuo S."/>
            <person name="Madhav S."/>
            <person name="Lee Y.-H."/>
            <person name="Wang G.-L."/>
        </authorList>
    </citation>
    <scope>NUCLEOTIDE SEQUENCE</scope>
    <source>
        <strain evidence="7">AG1-IA B2</strain>
    </source>
</reference>
<feature type="region of interest" description="Disordered" evidence="5">
    <location>
        <begin position="690"/>
        <end position="715"/>
    </location>
</feature>
<feature type="transmembrane region" description="Helical" evidence="6">
    <location>
        <begin position="16"/>
        <end position="35"/>
    </location>
</feature>
<feature type="compositionally biased region" description="Basic and acidic residues" evidence="5">
    <location>
        <begin position="693"/>
        <end position="705"/>
    </location>
</feature>
<feature type="transmembrane region" description="Helical" evidence="6">
    <location>
        <begin position="42"/>
        <end position="59"/>
    </location>
</feature>
<sequence length="852" mass="94139">MSGRLLPFSLATLRPSAQLLCRMSVLFICALVAVLRPTPKLAGAYTYLIITAKVGDLSFPPSTNPSAQVEALVVNMIGVLIGLGWSNLGLACAAFAARRYGPDSSESRAIRACFLVFLGFLGIGIGAKSNATPHASLPCGVFYWYLALGPHTGNPRTMELRYFTELLFIFSVAGAAGLFVSLVARIFTHPGGYAKDVIDALGILKDLLHNSTSRTFSDLEKSMLRTETLHSKSLDKALALHTSYAYSAYELRIGRVPIKVIKPLLITVNRIREELAWGNVPALEGWETPSGDTALLAELDDPCRACSSAIIDGISTLQAAVGKCYGIKLPNNAHKSIHLNDPLLARTVITNARAELKGTLDSVVHGINKTSTLSRDPSVRLDIVRAYPSVNTSTCHSRNPSHYIHTHVFFLRPSWFWLGMSPRTVVAEEDSPVTSGPSTELDADVDADTLSLNEARTVLLPIPTTASPSHKWSLIQIMRTPVALQARINLSNWLWRARHSKHVQHAIKNALAVSGSGCLCVSLKSTLKETQEKNITTLTMAWAIISFVYVLEPNTALTWRIGIWRLCGTGLGALYAYTVHLAYCRNKPIWSRCTRDRRRDIFDMVGQIVYAWRGVVASVTIPPVLFIPYLKIGHTSMLHLAGLRTLQIAIGIIAAILINHVLFPKHPRVMFLSGMAKVLEDTRELYSGLSRRTLNDRHPRSRPDSVRGPAHKHSNTAKLELRLRVGELVAREKMYLSQMEHELSLMPKPTSAYREATNYAQRLVDLVAGLRRIREDVPHTAIDSVLVHRQRAASCITLSLFACEHAFRSRRALPQVLPSARKALDALNSELMNKLQSEARLQISGMPWLRTR</sequence>
<evidence type="ECO:0000256" key="4">
    <source>
        <dbReference type="ARBA" id="ARBA00023136"/>
    </source>
</evidence>
<dbReference type="PANTHER" id="PTHR47804:SF3">
    <property type="entry name" value="PROTEIN BRE4"/>
    <property type="match status" value="1"/>
</dbReference>
<evidence type="ECO:0000256" key="6">
    <source>
        <dbReference type="SAM" id="Phobius"/>
    </source>
</evidence>